<feature type="domain" description="RCK N-terminal" evidence="7">
    <location>
        <begin position="232"/>
        <end position="349"/>
    </location>
</feature>
<dbReference type="PROSITE" id="PS51201">
    <property type="entry name" value="RCK_N"/>
    <property type="match status" value="2"/>
</dbReference>
<dbReference type="NCBIfam" id="NF007031">
    <property type="entry name" value="PRK09496.1-2"/>
    <property type="match status" value="1"/>
</dbReference>
<proteinExistence type="predicted"/>
<keyword evidence="4" id="KW-0630">Potassium</keyword>
<dbReference type="Gene3D" id="3.40.50.720">
    <property type="entry name" value="NAD(P)-binding Rossmann-like Domain"/>
    <property type="match status" value="2"/>
</dbReference>
<dbReference type="PRINTS" id="PR00335">
    <property type="entry name" value="KUPTAKETRKA"/>
</dbReference>
<name>A0AAE3HFP8_9FIRM</name>
<dbReference type="RefSeq" id="WP_257532429.1">
    <property type="nucleotide sequence ID" value="NZ_JANKAS010000013.1"/>
</dbReference>
<dbReference type="EMBL" id="JANKAS010000013">
    <property type="protein sequence ID" value="MCR1899755.1"/>
    <property type="molecule type" value="Genomic_DNA"/>
</dbReference>
<dbReference type="InterPro" id="IPR006036">
    <property type="entry name" value="K_uptake_TrkA"/>
</dbReference>
<dbReference type="PANTHER" id="PTHR43833:SF5">
    <property type="entry name" value="TRK SYSTEM POTASSIUM UPTAKE PROTEIN TRKA"/>
    <property type="match status" value="1"/>
</dbReference>
<dbReference type="NCBIfam" id="NF007039">
    <property type="entry name" value="PRK09496.3-2"/>
    <property type="match status" value="1"/>
</dbReference>
<gene>
    <name evidence="9" type="primary">trkA</name>
    <name evidence="9" type="ORF">NSA47_12280</name>
</gene>
<dbReference type="AlphaFoldDB" id="A0AAE3HFP8"/>
<dbReference type="Proteomes" id="UP001205748">
    <property type="component" value="Unassembled WGS sequence"/>
</dbReference>
<dbReference type="Gene3D" id="3.30.70.1450">
    <property type="entry name" value="Regulator of K+ conductance, C-terminal domain"/>
    <property type="match status" value="2"/>
</dbReference>
<evidence type="ECO:0000313" key="9">
    <source>
        <dbReference type="EMBL" id="MCR1899755.1"/>
    </source>
</evidence>
<reference evidence="9" key="1">
    <citation type="submission" date="2022-07" db="EMBL/GenBank/DDBJ databases">
        <title>Enhanced cultured diversity of the mouse gut microbiota enables custom-made synthetic communities.</title>
        <authorList>
            <person name="Afrizal A."/>
        </authorList>
    </citation>
    <scope>NUCLEOTIDE SEQUENCE</scope>
    <source>
        <strain evidence="9">DSM 28593</strain>
    </source>
</reference>
<evidence type="ECO:0000256" key="5">
    <source>
        <dbReference type="ARBA" id="ARBA00023027"/>
    </source>
</evidence>
<feature type="domain" description="RCK C-terminal" evidence="8">
    <location>
        <begin position="369"/>
        <end position="450"/>
    </location>
</feature>
<evidence type="ECO:0000259" key="8">
    <source>
        <dbReference type="PROSITE" id="PS51202"/>
    </source>
</evidence>
<evidence type="ECO:0000256" key="6">
    <source>
        <dbReference type="ARBA" id="ARBA00023065"/>
    </source>
</evidence>
<dbReference type="GO" id="GO:0015079">
    <property type="term" value="F:potassium ion transmembrane transporter activity"/>
    <property type="evidence" value="ECO:0007669"/>
    <property type="project" value="InterPro"/>
</dbReference>
<accession>A0AAE3HFP8</accession>
<feature type="domain" description="RCK C-terminal" evidence="8">
    <location>
        <begin position="140"/>
        <end position="221"/>
    </location>
</feature>
<evidence type="ECO:0000256" key="3">
    <source>
        <dbReference type="ARBA" id="ARBA00022538"/>
    </source>
</evidence>
<dbReference type="SUPFAM" id="SSF51735">
    <property type="entry name" value="NAD(P)-binding Rossmann-fold domains"/>
    <property type="match status" value="2"/>
</dbReference>
<dbReference type="Pfam" id="PF02254">
    <property type="entry name" value="TrkA_N"/>
    <property type="match status" value="2"/>
</dbReference>
<dbReference type="NCBIfam" id="NF007041">
    <property type="entry name" value="PRK09496.3-4"/>
    <property type="match status" value="1"/>
</dbReference>
<keyword evidence="10" id="KW-1185">Reference proteome</keyword>
<dbReference type="InterPro" id="IPR036291">
    <property type="entry name" value="NAD(P)-bd_dom_sf"/>
</dbReference>
<evidence type="ECO:0000256" key="1">
    <source>
        <dbReference type="ARBA" id="ARBA00017378"/>
    </source>
</evidence>
<feature type="domain" description="RCK N-terminal" evidence="7">
    <location>
        <begin position="1"/>
        <end position="120"/>
    </location>
</feature>
<keyword evidence="2" id="KW-0813">Transport</keyword>
<evidence type="ECO:0000259" key="7">
    <source>
        <dbReference type="PROSITE" id="PS51201"/>
    </source>
</evidence>
<dbReference type="InterPro" id="IPR036721">
    <property type="entry name" value="RCK_C_sf"/>
</dbReference>
<evidence type="ECO:0000313" key="10">
    <source>
        <dbReference type="Proteomes" id="UP001205748"/>
    </source>
</evidence>
<dbReference type="PANTHER" id="PTHR43833">
    <property type="entry name" value="POTASSIUM CHANNEL PROTEIN 2-RELATED-RELATED"/>
    <property type="match status" value="1"/>
</dbReference>
<dbReference type="Pfam" id="PF02080">
    <property type="entry name" value="TrkA_C"/>
    <property type="match status" value="2"/>
</dbReference>
<keyword evidence="5" id="KW-0520">NAD</keyword>
<dbReference type="SUPFAM" id="SSF116726">
    <property type="entry name" value="TrkA C-terminal domain-like"/>
    <property type="match status" value="2"/>
</dbReference>
<dbReference type="InterPro" id="IPR006037">
    <property type="entry name" value="RCK_C"/>
</dbReference>
<sequence>MRAIIVGAGKLGYRLAETMLTNDIEVTIMDTDPRVIERIDNQLDVLTINASGVQIEVLKELNVHQYDLIAAVTNSDETNIIVCSLAKKMGCKNTIARIRNPEYAHEISFIKQEMGIDHIVNPEYSIANEITWYLLKRYTFYSNTFAKGKVNMIDFYVNHVPSFIGKKLSDLEDMEGLLITAISRDGEMIIPHGGTTIEEYDLLYIIGTRSKINQFIEKCNININKKVDKKHVKKAMILGGGKIGFYLARQLTKSGIIVKIIEQNKERCRYLSEKLDKALVIYGDGTDMNLLEEEDLKTMDAFIAVTGYDEENILMSIMAKQLGVEQVITKVSRPNYSRIIETLGVDVALNPINISISNILKYIRGGRVISVSLLLGEQAEVTEIIASEKLSIIGKPIEELDLPKGVIIGAIEHSGKVTIPNGKTVIHPQDRLVIFYLTAETHAIEPFFKEKKGGLIDELSNRNKGIRKFINF</sequence>
<keyword evidence="3" id="KW-0633">Potassium transport</keyword>
<dbReference type="InterPro" id="IPR003148">
    <property type="entry name" value="RCK_N"/>
</dbReference>
<protein>
    <recommendedName>
        <fullName evidence="1">Trk system potassium uptake protein TrkA</fullName>
    </recommendedName>
</protein>
<dbReference type="InterPro" id="IPR050721">
    <property type="entry name" value="Trk_Ktr_HKT_K-transport"/>
</dbReference>
<evidence type="ECO:0000256" key="2">
    <source>
        <dbReference type="ARBA" id="ARBA00022448"/>
    </source>
</evidence>
<keyword evidence="6" id="KW-0406">Ion transport</keyword>
<dbReference type="GO" id="GO:0005886">
    <property type="term" value="C:plasma membrane"/>
    <property type="evidence" value="ECO:0007669"/>
    <property type="project" value="InterPro"/>
</dbReference>
<comment type="caution">
    <text evidence="9">The sequence shown here is derived from an EMBL/GenBank/DDBJ whole genome shotgun (WGS) entry which is preliminary data.</text>
</comment>
<organism evidence="9 10">
    <name type="scientific">Irregularibacter muris</name>
    <dbReference type="NCBI Taxonomy" id="1796619"/>
    <lineage>
        <taxon>Bacteria</taxon>
        <taxon>Bacillati</taxon>
        <taxon>Bacillota</taxon>
        <taxon>Clostridia</taxon>
        <taxon>Eubacteriales</taxon>
        <taxon>Eubacteriaceae</taxon>
        <taxon>Irregularibacter</taxon>
    </lineage>
</organism>
<evidence type="ECO:0000256" key="4">
    <source>
        <dbReference type="ARBA" id="ARBA00022958"/>
    </source>
</evidence>
<dbReference type="NCBIfam" id="NF007032">
    <property type="entry name" value="PRK09496.1-4"/>
    <property type="match status" value="1"/>
</dbReference>
<dbReference type="PROSITE" id="PS51202">
    <property type="entry name" value="RCK_C"/>
    <property type="match status" value="2"/>
</dbReference>